<feature type="domain" description="HTH lysR-type" evidence="5">
    <location>
        <begin position="3"/>
        <end position="60"/>
    </location>
</feature>
<dbReference type="PANTHER" id="PTHR30346">
    <property type="entry name" value="TRANSCRIPTIONAL DUAL REGULATOR HCAR-RELATED"/>
    <property type="match status" value="1"/>
</dbReference>
<keyword evidence="3" id="KW-0238">DNA-binding</keyword>
<dbReference type="GO" id="GO:0032993">
    <property type="term" value="C:protein-DNA complex"/>
    <property type="evidence" value="ECO:0007669"/>
    <property type="project" value="TreeGrafter"/>
</dbReference>
<dbReference type="PRINTS" id="PR00039">
    <property type="entry name" value="HTHLYSR"/>
</dbReference>
<dbReference type="Gene3D" id="1.10.10.10">
    <property type="entry name" value="Winged helix-like DNA-binding domain superfamily/Winged helix DNA-binding domain"/>
    <property type="match status" value="1"/>
</dbReference>
<keyword evidence="7" id="KW-1185">Reference proteome</keyword>
<dbReference type="InterPro" id="IPR005119">
    <property type="entry name" value="LysR_subst-bd"/>
</dbReference>
<dbReference type="InterPro" id="IPR000847">
    <property type="entry name" value="LysR_HTH_N"/>
</dbReference>
<comment type="caution">
    <text evidence="6">The sequence shown here is derived from an EMBL/GenBank/DDBJ whole genome shotgun (WGS) entry which is preliminary data.</text>
</comment>
<evidence type="ECO:0000256" key="2">
    <source>
        <dbReference type="ARBA" id="ARBA00023015"/>
    </source>
</evidence>
<dbReference type="PROSITE" id="PS50931">
    <property type="entry name" value="HTH_LYSR"/>
    <property type="match status" value="1"/>
</dbReference>
<proteinExistence type="inferred from homology"/>
<evidence type="ECO:0000313" key="6">
    <source>
        <dbReference type="EMBL" id="KFE53457.1"/>
    </source>
</evidence>
<keyword evidence="2" id="KW-0805">Transcription regulation</keyword>
<evidence type="ECO:0000256" key="3">
    <source>
        <dbReference type="ARBA" id="ARBA00023125"/>
    </source>
</evidence>
<dbReference type="Pfam" id="PF03466">
    <property type="entry name" value="LysR_substrate"/>
    <property type="match status" value="1"/>
</dbReference>
<dbReference type="OrthoDB" id="8679465at2"/>
<evidence type="ECO:0000256" key="4">
    <source>
        <dbReference type="ARBA" id="ARBA00023163"/>
    </source>
</evidence>
<dbReference type="EMBL" id="JPQU01000056">
    <property type="protein sequence ID" value="KFE53457.1"/>
    <property type="molecule type" value="Genomic_DNA"/>
</dbReference>
<dbReference type="Gene3D" id="3.40.190.10">
    <property type="entry name" value="Periplasmic binding protein-like II"/>
    <property type="match status" value="2"/>
</dbReference>
<dbReference type="Pfam" id="PF00126">
    <property type="entry name" value="HTH_1"/>
    <property type="match status" value="1"/>
</dbReference>
<dbReference type="SUPFAM" id="SSF53850">
    <property type="entry name" value="Periplasmic binding protein-like II"/>
    <property type="match status" value="1"/>
</dbReference>
<dbReference type="PATRIC" id="fig|317.175.peg.3968"/>
<accession>A0A085VDE4</accession>
<dbReference type="AlphaFoldDB" id="A0A085VDE4"/>
<dbReference type="SUPFAM" id="SSF46785">
    <property type="entry name" value="Winged helix' DNA-binding domain"/>
    <property type="match status" value="1"/>
</dbReference>
<dbReference type="RefSeq" id="WP_032630306.1">
    <property type="nucleotide sequence ID" value="NZ_JPQU01000056.1"/>
</dbReference>
<dbReference type="FunFam" id="1.10.10.10:FF:000001">
    <property type="entry name" value="LysR family transcriptional regulator"/>
    <property type="match status" value="1"/>
</dbReference>
<name>A0A085VDE4_PSESX</name>
<dbReference type="InterPro" id="IPR036390">
    <property type="entry name" value="WH_DNA-bd_sf"/>
</dbReference>
<reference evidence="6 7" key="1">
    <citation type="submission" date="2014-07" db="EMBL/GenBank/DDBJ databases">
        <title>Draft Genome Sequences of Environmental Pseudomonas syringae strains.</title>
        <authorList>
            <person name="Baltrus D.A."/>
            <person name="Berge O."/>
            <person name="Morris C."/>
        </authorList>
    </citation>
    <scope>NUCLEOTIDE SEQUENCE [LARGE SCALE GENOMIC DNA]</scope>
    <source>
        <strain evidence="6 7">GAW0119</strain>
    </source>
</reference>
<evidence type="ECO:0000259" key="5">
    <source>
        <dbReference type="PROSITE" id="PS50931"/>
    </source>
</evidence>
<organism evidence="6 7">
    <name type="scientific">Pseudomonas syringae</name>
    <dbReference type="NCBI Taxonomy" id="317"/>
    <lineage>
        <taxon>Bacteria</taxon>
        <taxon>Pseudomonadati</taxon>
        <taxon>Pseudomonadota</taxon>
        <taxon>Gammaproteobacteria</taxon>
        <taxon>Pseudomonadales</taxon>
        <taxon>Pseudomonadaceae</taxon>
        <taxon>Pseudomonas</taxon>
    </lineage>
</organism>
<comment type="similarity">
    <text evidence="1">Belongs to the LysR transcriptional regulatory family.</text>
</comment>
<keyword evidence="4" id="KW-0804">Transcription</keyword>
<sequence length="303" mass="33239">MLPTLKQLQHFIAIADTGQVSKAAQRCHVTQSSMTASLKGLEQSVGVSLFTRHASGVRLTDAGAVFLRHAQQVEAAMLDAVEAVAVRPSHASGPIRIGVTETISAYVLSPLIKALEKKFPRLEPVIIEDQRSAIEAGLRDGSLELAILLASNLPDPDPLSCNPLIRSPRQLWGHPEHPLMSASRVCLADVAAHDYILLDMDEHVSTVDKYWGHYGLVAQPRFRSASIEAVRSLVAAGKGVTVLSDLVYRPWSLDGHRIVRRQLADPIPSMDLGLVWDPTRAHSQNFFELQDFLQLSFKDLVRG</sequence>
<evidence type="ECO:0000256" key="1">
    <source>
        <dbReference type="ARBA" id="ARBA00009437"/>
    </source>
</evidence>
<gene>
    <name evidence="6" type="ORF">IV01_19035</name>
</gene>
<protein>
    <submittedName>
        <fullName evidence="6">LysR family transcriptional regulator</fullName>
    </submittedName>
</protein>
<dbReference type="InterPro" id="IPR036388">
    <property type="entry name" value="WH-like_DNA-bd_sf"/>
</dbReference>
<dbReference type="Proteomes" id="UP000028631">
    <property type="component" value="Unassembled WGS sequence"/>
</dbReference>
<evidence type="ECO:0000313" key="7">
    <source>
        <dbReference type="Proteomes" id="UP000028631"/>
    </source>
</evidence>
<dbReference type="GO" id="GO:0003677">
    <property type="term" value="F:DNA binding"/>
    <property type="evidence" value="ECO:0007669"/>
    <property type="project" value="UniProtKB-KW"/>
</dbReference>
<dbReference type="GO" id="GO:0003700">
    <property type="term" value="F:DNA-binding transcription factor activity"/>
    <property type="evidence" value="ECO:0007669"/>
    <property type="project" value="InterPro"/>
</dbReference>
<dbReference type="PANTHER" id="PTHR30346:SF0">
    <property type="entry name" value="HCA OPERON TRANSCRIPTIONAL ACTIVATOR HCAR"/>
    <property type="match status" value="1"/>
</dbReference>